<accession>A0A382HNT8</accession>
<dbReference type="Pfam" id="PF13287">
    <property type="entry name" value="Fn3_assoc"/>
    <property type="match status" value="1"/>
</dbReference>
<dbReference type="Gene3D" id="2.60.120.260">
    <property type="entry name" value="Galactose-binding domain-like"/>
    <property type="match status" value="1"/>
</dbReference>
<proteinExistence type="predicted"/>
<protein>
    <submittedName>
        <fullName evidence="1">Uncharacterized protein</fullName>
    </submittedName>
</protein>
<dbReference type="AlphaFoldDB" id="A0A382HNT8"/>
<feature type="non-terminal residue" evidence="1">
    <location>
        <position position="463"/>
    </location>
</feature>
<sequence>DFDNKKIPNEKKVLNGWTTVNFNDSAFAVGPAGFGYGDEDDATKLPLGTTAVLLRHEFMLTEPLMSESLVLQVDYDDGFAAYLNGTWVTAVNAPAGEPGFDSIASGSHEAGSAERFDLSAHIGLLRRGKNVLAIAGFNTHRASSDMSLKIALGTLPSVCHANFRLQKDGGTLYLVAPDGSIADHIRYQRQVTDQSFGRSTSSKASWGYFLTPSPGSANVGPQQLNPVKSRISFDPLPGACDPGVEIRINQKSSTNVDIRFTNDGSAPDASGLLYHAPIKLVDTSIFRAAAFIGKEQASPVVSATYLVGHRPSLPVLSISMPSDDFLDVHLQQSGKGRGSERPAFLEIFNPVGERTMATGFGLRLHGGAGRRGGKEVKKSYRAYFRQVYGDRRVDYPIIPEARVEDFDKLVLRSNFNDGRLHGSYIRDQVIRDLHRDMGALSSSGSWYVLLINSVSHGVFNVVE</sequence>
<reference evidence="1" key="1">
    <citation type="submission" date="2018-05" db="EMBL/GenBank/DDBJ databases">
        <authorList>
            <person name="Lanie J.A."/>
            <person name="Ng W.-L."/>
            <person name="Kazmierczak K.M."/>
            <person name="Andrzejewski T.M."/>
            <person name="Davidsen T.M."/>
            <person name="Wayne K.J."/>
            <person name="Tettelin H."/>
            <person name="Glass J.I."/>
            <person name="Rusch D."/>
            <person name="Podicherti R."/>
            <person name="Tsui H.-C.T."/>
            <person name="Winkler M.E."/>
        </authorList>
    </citation>
    <scope>NUCLEOTIDE SEQUENCE</scope>
</reference>
<dbReference type="InterPro" id="IPR014867">
    <property type="entry name" value="Spore_coat_CotH_CotH2/3/7"/>
</dbReference>
<name>A0A382HNT8_9ZZZZ</name>
<organism evidence="1">
    <name type="scientific">marine metagenome</name>
    <dbReference type="NCBI Taxonomy" id="408172"/>
    <lineage>
        <taxon>unclassified sequences</taxon>
        <taxon>metagenomes</taxon>
        <taxon>ecological metagenomes</taxon>
    </lineage>
</organism>
<dbReference type="EMBL" id="UINC01062429">
    <property type="protein sequence ID" value="SVB89044.1"/>
    <property type="molecule type" value="Genomic_DNA"/>
</dbReference>
<feature type="non-terminal residue" evidence="1">
    <location>
        <position position="1"/>
    </location>
</feature>
<dbReference type="InterPro" id="IPR026876">
    <property type="entry name" value="Fn3_assoc_repeat"/>
</dbReference>
<evidence type="ECO:0000313" key="1">
    <source>
        <dbReference type="EMBL" id="SVB89044.1"/>
    </source>
</evidence>
<dbReference type="Pfam" id="PF08757">
    <property type="entry name" value="CotH"/>
    <property type="match status" value="1"/>
</dbReference>
<gene>
    <name evidence="1" type="ORF">METZ01_LOCUS241898</name>
</gene>